<name>A0ABR3GQ24_9PEZI</name>
<organism evidence="1 2">
    <name type="scientific">Discina gigas</name>
    <dbReference type="NCBI Taxonomy" id="1032678"/>
    <lineage>
        <taxon>Eukaryota</taxon>
        <taxon>Fungi</taxon>
        <taxon>Dikarya</taxon>
        <taxon>Ascomycota</taxon>
        <taxon>Pezizomycotina</taxon>
        <taxon>Pezizomycetes</taxon>
        <taxon>Pezizales</taxon>
        <taxon>Discinaceae</taxon>
        <taxon>Discina</taxon>
    </lineage>
</organism>
<evidence type="ECO:0008006" key="3">
    <source>
        <dbReference type="Google" id="ProtNLM"/>
    </source>
</evidence>
<dbReference type="EMBL" id="JBBBZM010000027">
    <property type="protein sequence ID" value="KAL0638017.1"/>
    <property type="molecule type" value="Genomic_DNA"/>
</dbReference>
<dbReference type="Proteomes" id="UP001447188">
    <property type="component" value="Unassembled WGS sequence"/>
</dbReference>
<keyword evidence="2" id="KW-1185">Reference proteome</keyword>
<evidence type="ECO:0000313" key="2">
    <source>
        <dbReference type="Proteomes" id="UP001447188"/>
    </source>
</evidence>
<reference evidence="1 2" key="1">
    <citation type="submission" date="2024-02" db="EMBL/GenBank/DDBJ databases">
        <title>Discinaceae phylogenomics.</title>
        <authorList>
            <person name="Dirks A.C."/>
            <person name="James T.Y."/>
        </authorList>
    </citation>
    <scope>NUCLEOTIDE SEQUENCE [LARGE SCALE GENOMIC DNA]</scope>
    <source>
        <strain evidence="1 2">ACD0624</strain>
    </source>
</reference>
<accession>A0ABR3GQ24</accession>
<comment type="caution">
    <text evidence="1">The sequence shown here is derived from an EMBL/GenBank/DDBJ whole genome shotgun (WGS) entry which is preliminary data.</text>
</comment>
<gene>
    <name evidence="1" type="ORF">Q9L58_002952</name>
</gene>
<sequence>MSTPPPNKDGHSTSPLWFQAPTALSQSPSVPSAVSVPSLALWSRKLALQSEGLAALVQSSSAKLLSHQEQLQDILNSCKADIAGAKEGIEASTKQRDDDVDTHLTTLRRLAQTISDVINAFEAKLSVLDTLHTLHRKLQSHDLLFRELVTGHQQLLQGQEKLFTVQETMAAKQKSQMKDILCTLDQIEKGQDRIPQTQKLMRSHEVAVVLPIAGEEITVKDSQPPLVLPKYKRQRRLLSDDEVLEEFFSDSGHRQLSMELLPFEEAKEIKEATAAEGGEKVFDAGGGLMSSDRPLKRKLLSTIDLEQFTADDF</sequence>
<proteinExistence type="predicted"/>
<evidence type="ECO:0000313" key="1">
    <source>
        <dbReference type="EMBL" id="KAL0638017.1"/>
    </source>
</evidence>
<protein>
    <recommendedName>
        <fullName evidence="3">Mediator complex subunit 4</fullName>
    </recommendedName>
</protein>